<dbReference type="AlphaFoldDB" id="A0A4R2NPZ5"/>
<dbReference type="SUPFAM" id="SSF51261">
    <property type="entry name" value="Duplicated hybrid motif"/>
    <property type="match status" value="1"/>
</dbReference>
<feature type="region of interest" description="Disordered" evidence="2">
    <location>
        <begin position="174"/>
        <end position="195"/>
    </location>
</feature>
<dbReference type="CDD" id="cd00118">
    <property type="entry name" value="LysM"/>
    <property type="match status" value="1"/>
</dbReference>
<feature type="domain" description="LysM" evidence="5">
    <location>
        <begin position="237"/>
        <end position="282"/>
    </location>
</feature>
<evidence type="ECO:0000313" key="7">
    <source>
        <dbReference type="Proteomes" id="UP000295416"/>
    </source>
</evidence>
<evidence type="ECO:0000259" key="4">
    <source>
        <dbReference type="PROSITE" id="PS51109"/>
    </source>
</evidence>
<dbReference type="InterPro" id="IPR050570">
    <property type="entry name" value="Cell_wall_metabolism_enzyme"/>
</dbReference>
<dbReference type="InterPro" id="IPR011055">
    <property type="entry name" value="Dup_hybrid_motif"/>
</dbReference>
<comment type="caution">
    <text evidence="6">The sequence shown here is derived from an EMBL/GenBank/DDBJ whole genome shotgun (WGS) entry which is preliminary data.</text>
</comment>
<keyword evidence="7" id="KW-1185">Reference proteome</keyword>
<dbReference type="SMART" id="SM00257">
    <property type="entry name" value="LysM"/>
    <property type="match status" value="1"/>
</dbReference>
<dbReference type="CDD" id="cd12797">
    <property type="entry name" value="M23_peptidase"/>
    <property type="match status" value="1"/>
</dbReference>
<dbReference type="Proteomes" id="UP000295416">
    <property type="component" value="Unassembled WGS sequence"/>
</dbReference>
<dbReference type="InterPro" id="IPR011098">
    <property type="entry name" value="G5_dom"/>
</dbReference>
<reference evidence="6 7" key="1">
    <citation type="submission" date="2019-03" db="EMBL/GenBank/DDBJ databases">
        <title>Genomic Encyclopedia of Type Strains, Phase IV (KMG-IV): sequencing the most valuable type-strain genomes for metagenomic binning, comparative biology and taxonomic classification.</title>
        <authorList>
            <person name="Goeker M."/>
        </authorList>
    </citation>
    <scope>NUCLEOTIDE SEQUENCE [LARGE SCALE GENOMIC DNA]</scope>
    <source>
        <strain evidence="6 7">DSM 19377</strain>
    </source>
</reference>
<feature type="signal peptide" evidence="3">
    <location>
        <begin position="1"/>
        <end position="44"/>
    </location>
</feature>
<dbReference type="InterPro" id="IPR036779">
    <property type="entry name" value="LysM_dom_sf"/>
</dbReference>
<dbReference type="PROSITE" id="PS51109">
    <property type="entry name" value="G5"/>
    <property type="match status" value="1"/>
</dbReference>
<keyword evidence="1 3" id="KW-0732">Signal</keyword>
<evidence type="ECO:0000256" key="1">
    <source>
        <dbReference type="ARBA" id="ARBA00022729"/>
    </source>
</evidence>
<name>A0A4R2NPZ5_9BACL</name>
<dbReference type="PANTHER" id="PTHR21666:SF270">
    <property type="entry name" value="MUREIN HYDROLASE ACTIVATOR ENVC"/>
    <property type="match status" value="1"/>
</dbReference>
<gene>
    <name evidence="6" type="ORF">EV207_13237</name>
</gene>
<dbReference type="Gene3D" id="2.20.230.10">
    <property type="entry name" value="Resuscitation-promoting factor rpfb"/>
    <property type="match status" value="1"/>
</dbReference>
<dbReference type="Pfam" id="PF01476">
    <property type="entry name" value="LysM"/>
    <property type="match status" value="1"/>
</dbReference>
<accession>A0A4R2NPZ5</accession>
<keyword evidence="6" id="KW-0378">Hydrolase</keyword>
<dbReference type="OrthoDB" id="9805070at2"/>
<evidence type="ECO:0000256" key="3">
    <source>
        <dbReference type="SAM" id="SignalP"/>
    </source>
</evidence>
<evidence type="ECO:0000259" key="5">
    <source>
        <dbReference type="PROSITE" id="PS51782"/>
    </source>
</evidence>
<dbReference type="PROSITE" id="PS51782">
    <property type="entry name" value="LYSM"/>
    <property type="match status" value="1"/>
</dbReference>
<evidence type="ECO:0000256" key="2">
    <source>
        <dbReference type="SAM" id="MobiDB-lite"/>
    </source>
</evidence>
<dbReference type="PANTHER" id="PTHR21666">
    <property type="entry name" value="PEPTIDASE-RELATED"/>
    <property type="match status" value="1"/>
</dbReference>
<organism evidence="6 7">
    <name type="scientific">Scopulibacillus darangshiensis</name>
    <dbReference type="NCBI Taxonomy" id="442528"/>
    <lineage>
        <taxon>Bacteria</taxon>
        <taxon>Bacillati</taxon>
        <taxon>Bacillota</taxon>
        <taxon>Bacilli</taxon>
        <taxon>Bacillales</taxon>
        <taxon>Sporolactobacillaceae</taxon>
        <taxon>Scopulibacillus</taxon>
    </lineage>
</organism>
<evidence type="ECO:0000313" key="6">
    <source>
        <dbReference type="EMBL" id="TCP23438.1"/>
    </source>
</evidence>
<dbReference type="Gene3D" id="3.10.350.10">
    <property type="entry name" value="LysM domain"/>
    <property type="match status" value="1"/>
</dbReference>
<dbReference type="SMART" id="SM01208">
    <property type="entry name" value="G5"/>
    <property type="match status" value="1"/>
</dbReference>
<dbReference type="InterPro" id="IPR016047">
    <property type="entry name" value="M23ase_b-sheet_dom"/>
</dbReference>
<protein>
    <submittedName>
        <fullName evidence="6">Murein DD-endopeptidase MepM/ murein hydrolase activator NlpD</fullName>
    </submittedName>
</protein>
<feature type="domain" description="G5" evidence="4">
    <location>
        <begin position="288"/>
        <end position="369"/>
    </location>
</feature>
<dbReference type="GO" id="GO:0004222">
    <property type="term" value="F:metalloendopeptidase activity"/>
    <property type="evidence" value="ECO:0007669"/>
    <property type="project" value="TreeGrafter"/>
</dbReference>
<dbReference type="Pfam" id="PF01551">
    <property type="entry name" value="Peptidase_M23"/>
    <property type="match status" value="1"/>
</dbReference>
<dbReference type="EMBL" id="SLXK01000032">
    <property type="protein sequence ID" value="TCP23438.1"/>
    <property type="molecule type" value="Genomic_DNA"/>
</dbReference>
<feature type="chain" id="PRO_5020392771" evidence="3">
    <location>
        <begin position="45"/>
        <end position="498"/>
    </location>
</feature>
<dbReference type="SUPFAM" id="SSF54106">
    <property type="entry name" value="LysM domain"/>
    <property type="match status" value="1"/>
</dbReference>
<dbReference type="RefSeq" id="WP_132747414.1">
    <property type="nucleotide sequence ID" value="NZ_SLXK01000032.1"/>
</dbReference>
<proteinExistence type="predicted"/>
<dbReference type="InterPro" id="IPR018392">
    <property type="entry name" value="LysM"/>
</dbReference>
<dbReference type="Gene3D" id="2.70.70.10">
    <property type="entry name" value="Glucose Permease (Domain IIA)"/>
    <property type="match status" value="1"/>
</dbReference>
<sequence length="498" mass="55063">MNKININSAITGFASKTFTRFTKGALFAGAIALALGTGSHHASAANGQMAASNNIQTIYHVYAGENPLGTVNDKSEINKLTSDMLAKAKEKDPDYDYVLSQDVTLIPEKVFQASTNDKEVITKLKDAIKVRVKAAEIKVGDQTVGFVKDQKAADKVLQKFKEQYISEKAMKKFEEQKKDSDGESKNDKPNSDQLEDGILSIELSDDFNTQESKTTRDKLSRVDDMVDLLSHGNLVKDEYNVKEGDALSNIADHFNLSMDELHNLNPKIKEDGILHVGDTIIVKKPKPYLKIKVVKNETREYKIDFDRDVKKNDDMYKGDEKVLQKGKTGKRRVTSRIILENGHIADKKTLKEKILSEPKKEIIEKGTRVVPSRGSGQLAWPAVGGVITSKMGKRWGEFHKGIDISGVTDRSILAADNGTVTSAGWDDGGYGNRVVINHNNGMKTTYNHMASITVHKGQVVKKGQQVGIMGSTGDSTGRHLHFEVYKDGNLVNPENYLP</sequence>
<dbReference type="Pfam" id="PF07501">
    <property type="entry name" value="G5"/>
    <property type="match status" value="1"/>
</dbReference>
<feature type="compositionally biased region" description="Basic and acidic residues" evidence="2">
    <location>
        <begin position="174"/>
        <end position="190"/>
    </location>
</feature>